<evidence type="ECO:0000313" key="2">
    <source>
        <dbReference type="Proteomes" id="UP000425480"/>
    </source>
</evidence>
<dbReference type="EMBL" id="MN586047">
    <property type="protein sequence ID" value="QGJ95800.1"/>
    <property type="molecule type" value="Genomic_DNA"/>
</dbReference>
<evidence type="ECO:0000313" key="1">
    <source>
        <dbReference type="EMBL" id="QGJ95800.1"/>
    </source>
</evidence>
<name>A0A649VT94_9CAUD</name>
<dbReference type="KEGG" id="vg:63026869"/>
<gene>
    <name evidence="1" type="primary">14</name>
    <name evidence="1" type="ORF">SEA_EMOORE_14</name>
</gene>
<dbReference type="Pfam" id="PF24014">
    <property type="entry name" value="DUF7328"/>
    <property type="match status" value="1"/>
</dbReference>
<dbReference type="RefSeq" id="YP_010002320.1">
    <property type="nucleotide sequence ID" value="NC_053243.1"/>
</dbReference>
<organism evidence="1 2">
    <name type="scientific">Gordonia phage EMoore</name>
    <dbReference type="NCBI Taxonomy" id="2656534"/>
    <lineage>
        <taxon>Viruses</taxon>
        <taxon>Duplodnaviria</taxon>
        <taxon>Heunggongvirae</taxon>
        <taxon>Uroviricota</taxon>
        <taxon>Caudoviricetes</taxon>
        <taxon>Stackebrandtviridae</taxon>
        <taxon>Schenleyvirinae</taxon>
        <taxon>Leonardvirus</taxon>
        <taxon>Leonardvirus emoore</taxon>
    </lineage>
</organism>
<accession>A0A649VT94</accession>
<sequence length="72" mass="8350">MASSGDVRRRDVVSWLIVGPFLIPIRVAEIITDHVRRHRAAERARRCCEWETAQAAIERAERRQRYYDGLGG</sequence>
<protein>
    <submittedName>
        <fullName evidence="1">Uncharacterized protein</fullName>
    </submittedName>
</protein>
<dbReference type="Proteomes" id="UP000425480">
    <property type="component" value="Segment"/>
</dbReference>
<dbReference type="InterPro" id="IPR055752">
    <property type="entry name" value="DUF7328"/>
</dbReference>
<reference evidence="1 2" key="1">
    <citation type="submission" date="2019-10" db="EMBL/GenBank/DDBJ databases">
        <authorList>
            <person name="Case Z.W."/>
            <person name="Garlena R.A."/>
            <person name="Russell D.A."/>
            <person name="Pope W.H."/>
            <person name="Jacobs-Sera D."/>
            <person name="Hatfull G.F."/>
        </authorList>
    </citation>
    <scope>NUCLEOTIDE SEQUENCE [LARGE SCALE GENOMIC DNA]</scope>
</reference>
<dbReference type="GeneID" id="63026869"/>
<keyword evidence="2" id="KW-1185">Reference proteome</keyword>
<proteinExistence type="predicted"/>